<dbReference type="EMBL" id="BJWL01000029">
    <property type="protein sequence ID" value="GFZ21716.1"/>
    <property type="molecule type" value="Genomic_DNA"/>
</dbReference>
<name>A0A7J0HF12_9ERIC</name>
<evidence type="ECO:0000256" key="1">
    <source>
        <dbReference type="SAM" id="MobiDB-lite"/>
    </source>
</evidence>
<dbReference type="PANTHER" id="PTHR21726">
    <property type="entry name" value="PHOSPHATIDYLINOSITOL N-ACETYLGLUCOSAMINYLTRANSFERASE SUBUNIT P DOWN SYNDROME CRITICAL REGION PROTEIN 5 -RELATED"/>
    <property type="match status" value="1"/>
</dbReference>
<dbReference type="Pfam" id="PF14309">
    <property type="entry name" value="DUF4378"/>
    <property type="match status" value="1"/>
</dbReference>
<evidence type="ECO:0000259" key="2">
    <source>
        <dbReference type="Pfam" id="PF14309"/>
    </source>
</evidence>
<reference evidence="3 4" key="1">
    <citation type="submission" date="2019-07" db="EMBL/GenBank/DDBJ databases">
        <title>De Novo Assembly of kiwifruit Actinidia rufa.</title>
        <authorList>
            <person name="Sugita-Konishi S."/>
            <person name="Sato K."/>
            <person name="Mori E."/>
            <person name="Abe Y."/>
            <person name="Kisaki G."/>
            <person name="Hamano K."/>
            <person name="Suezawa K."/>
            <person name="Otani M."/>
            <person name="Fukuda T."/>
            <person name="Manabe T."/>
            <person name="Gomi K."/>
            <person name="Tabuchi M."/>
            <person name="Akimitsu K."/>
            <person name="Kataoka I."/>
        </authorList>
    </citation>
    <scope>NUCLEOTIDE SEQUENCE [LARGE SCALE GENOMIC DNA]</scope>
    <source>
        <strain evidence="4">cv. Fuchu</strain>
    </source>
</reference>
<sequence>MDESSSDDTATRKSIHYRQACSKHCSSVQTQEVLCTSSSEKFLLTEIDTELSESASSISTGTVARKHGISLSKSHFVGSKKWEVEYVEVMLLNVDLMFKDFALGRACEIINPNIFELLENRKEVLETQGNESKLKQKLLFDCVGECMDLRCRTWAEGLSTLRRKLRPVRRPSTITDLVALDLSRGCLSPNPLDRGKTSPTFSSEPRQVISAELARATIGVLIRSPRARVLSPPRHWERSPFKDPRPSAKEIEQY</sequence>
<evidence type="ECO:0000313" key="3">
    <source>
        <dbReference type="EMBL" id="GFZ21716.1"/>
    </source>
</evidence>
<dbReference type="PANTHER" id="PTHR21726:SF29">
    <property type="entry name" value="EXPRESSED PROTEIN"/>
    <property type="match status" value="1"/>
</dbReference>
<proteinExistence type="predicted"/>
<gene>
    <name evidence="3" type="ORF">Acr_29g0008780</name>
</gene>
<accession>A0A7J0HF12</accession>
<dbReference type="InterPro" id="IPR025486">
    <property type="entry name" value="DUF4378"/>
</dbReference>
<dbReference type="Proteomes" id="UP000585474">
    <property type="component" value="Unassembled WGS sequence"/>
</dbReference>
<dbReference type="OrthoDB" id="765769at2759"/>
<evidence type="ECO:0000313" key="4">
    <source>
        <dbReference type="Proteomes" id="UP000585474"/>
    </source>
</evidence>
<keyword evidence="4" id="KW-1185">Reference proteome</keyword>
<dbReference type="AlphaFoldDB" id="A0A7J0HF12"/>
<organism evidence="3 4">
    <name type="scientific">Actinidia rufa</name>
    <dbReference type="NCBI Taxonomy" id="165716"/>
    <lineage>
        <taxon>Eukaryota</taxon>
        <taxon>Viridiplantae</taxon>
        <taxon>Streptophyta</taxon>
        <taxon>Embryophyta</taxon>
        <taxon>Tracheophyta</taxon>
        <taxon>Spermatophyta</taxon>
        <taxon>Magnoliopsida</taxon>
        <taxon>eudicotyledons</taxon>
        <taxon>Gunneridae</taxon>
        <taxon>Pentapetalae</taxon>
        <taxon>asterids</taxon>
        <taxon>Ericales</taxon>
        <taxon>Actinidiaceae</taxon>
        <taxon>Actinidia</taxon>
    </lineage>
</organism>
<feature type="compositionally biased region" description="Basic and acidic residues" evidence="1">
    <location>
        <begin position="234"/>
        <end position="254"/>
    </location>
</feature>
<feature type="domain" description="DUF4378" evidence="2">
    <location>
        <begin position="83"/>
        <end position="166"/>
    </location>
</feature>
<comment type="caution">
    <text evidence="3">The sequence shown here is derived from an EMBL/GenBank/DDBJ whole genome shotgun (WGS) entry which is preliminary data.</text>
</comment>
<protein>
    <recommendedName>
        <fullName evidence="2">DUF4378 domain-containing protein</fullName>
    </recommendedName>
</protein>
<feature type="region of interest" description="Disordered" evidence="1">
    <location>
        <begin position="231"/>
        <end position="254"/>
    </location>
</feature>